<dbReference type="Proteomes" id="UP000593966">
    <property type="component" value="Plasmid pYH12207-1"/>
</dbReference>
<dbReference type="OrthoDB" id="1898893at2"/>
<keyword evidence="1" id="KW-0614">Plasmid</keyword>
<dbReference type="AlphaFoldDB" id="A0A4Q4GSH6"/>
<evidence type="ECO:0000313" key="2">
    <source>
        <dbReference type="Proteomes" id="UP000593966"/>
    </source>
</evidence>
<accession>A0A4Q4GSH6</accession>
<dbReference type="EMBL" id="CP048660">
    <property type="protein sequence ID" value="QOW48048.1"/>
    <property type="molecule type" value="Genomic_DNA"/>
</dbReference>
<dbReference type="RefSeq" id="WP_130075526.1">
    <property type="nucleotide sequence ID" value="NZ_CP048660.1"/>
</dbReference>
<gene>
    <name evidence="1" type="ORF">G0028_19365</name>
</gene>
<geneLocation type="plasmid" evidence="1 2">
    <name>pYH12207-1</name>
</geneLocation>
<organism evidence="1 2">
    <name type="scientific">Acinetobacter piscicola</name>
    <dbReference type="NCBI Taxonomy" id="2006115"/>
    <lineage>
        <taxon>Bacteria</taxon>
        <taxon>Pseudomonadati</taxon>
        <taxon>Pseudomonadota</taxon>
        <taxon>Gammaproteobacteria</taxon>
        <taxon>Moraxellales</taxon>
        <taxon>Moraxellaceae</taxon>
        <taxon>Acinetobacter</taxon>
    </lineage>
</organism>
<keyword evidence="2" id="KW-1185">Reference proteome</keyword>
<evidence type="ECO:0000313" key="1">
    <source>
        <dbReference type="EMBL" id="QOW48048.1"/>
    </source>
</evidence>
<name>A0A4Q4GSH6_9GAMM</name>
<reference evidence="1 2" key="1">
    <citation type="submission" date="2020-02" db="EMBL/GenBank/DDBJ databases">
        <title>Tigecycline-resistant Acinetobacter species from pigs and migratory birds.</title>
        <authorList>
            <person name="Chen C."/>
            <person name="Sun J."/>
            <person name="Liao X.-P."/>
            <person name="Liu Y.-H."/>
        </authorList>
    </citation>
    <scope>NUCLEOTIDE SEQUENCE [LARGE SCALE GENOMIC DNA]</scope>
    <source>
        <strain evidence="1 2">YH12207_T</strain>
        <plasmid evidence="1 2">pYH12207-1</plasmid>
    </source>
</reference>
<proteinExistence type="predicted"/>
<protein>
    <submittedName>
        <fullName evidence="1">Uncharacterized protein</fullName>
    </submittedName>
</protein>
<sequence>MQIGKISTVFKVYDAMMGSGKTTQIIENIRTAETSQNFLYITPLLDECHRISGTTYDEDDHLKRPLITTEDDTSVHYAYLPDAPLKNKRFKHPFYKGGNKAESLQYLLKNKENVVSTHQLFMNLTPAMLEDAKDYVLVIDETIQVYDVYTEYTATELEALFRLGWIKLDDSDNVTLRFQRENFGDNGGDPTGTKYENLATMCDLGQLLYVDQKLIVWELSIDTLKAFKEVWIATYMFEGSQMSAYLKSYSVDYELIRFGNKPSHIKELVTISDDKFINDIGTKKTALSSSQFKTNKKALCEQLSKNLDNYFRNKVKAKKGDRLWTSFKECHSLIAGSRYKDEWLAFNTKATNEYKDKTNLAYLLNLFPNPMVVKASAMKGFPVNEDVFALSEMVQWIWRSAIREGNPINIYVPSARMRDLLTRWMNDEFENIVAVKTEPYAQTKSKQLELV</sequence>